<feature type="compositionally biased region" description="Gly residues" evidence="1">
    <location>
        <begin position="441"/>
        <end position="455"/>
    </location>
</feature>
<feature type="compositionally biased region" description="Basic residues" evidence="1">
    <location>
        <begin position="196"/>
        <end position="205"/>
    </location>
</feature>
<feature type="compositionally biased region" description="Low complexity" evidence="1">
    <location>
        <begin position="281"/>
        <end position="313"/>
    </location>
</feature>
<evidence type="ECO:0000313" key="2">
    <source>
        <dbReference type="EMBL" id="KAF7348834.1"/>
    </source>
</evidence>
<feature type="compositionally biased region" description="Basic residues" evidence="1">
    <location>
        <begin position="70"/>
        <end position="84"/>
    </location>
</feature>
<reference evidence="2" key="1">
    <citation type="submission" date="2020-05" db="EMBL/GenBank/DDBJ databases">
        <title>Mycena genomes resolve the evolution of fungal bioluminescence.</title>
        <authorList>
            <person name="Tsai I.J."/>
        </authorList>
    </citation>
    <scope>NUCLEOTIDE SEQUENCE</scope>
    <source>
        <strain evidence="2">CCC161011</strain>
    </source>
</reference>
<feature type="region of interest" description="Disordered" evidence="1">
    <location>
        <begin position="24"/>
        <end position="84"/>
    </location>
</feature>
<feature type="region of interest" description="Disordered" evidence="1">
    <location>
        <begin position="117"/>
        <end position="455"/>
    </location>
</feature>
<gene>
    <name evidence="2" type="ORF">MVEN_01403400</name>
</gene>
<dbReference type="OrthoDB" id="3255924at2759"/>
<name>A0A8H7CSL8_9AGAR</name>
<comment type="caution">
    <text evidence="2">The sequence shown here is derived from an EMBL/GenBank/DDBJ whole genome shotgun (WGS) entry which is preliminary data.</text>
</comment>
<evidence type="ECO:0000313" key="3">
    <source>
        <dbReference type="Proteomes" id="UP000620124"/>
    </source>
</evidence>
<sequence>MDRPSWNDTLRATFGSCVPCLTCGASSRSSPDTHTGDSDDEYTNDGSSEEGWRDDDAAADADAISLHSHLGPRGRRRAPPRTPRHISLWGFNLFGSGRGRGAVALEGGDDVLHSAATASTAAPGAGAADAPPKRTGKKRRGSRSGASTDDLLARAALEPAPTQLKDVSAADVERRARSDSTASQREGGGETDQERRNRRKARKEMRRLAAALAEPHTPEFEGFPGSGSGELPPQLTFRAPPPGYNGIPSPFMRTPSPTHETPPADALAHLAEQEDEDAADLDGLAYARLAPRGMGGSQSQSRSSGRSSNSGSGAPYSPIGGHHPGANTEIAYVGIPPHKPKKSKSKSKSGRSTKSKSSATSSTLASPPPSASRATFPHGVRDSGVYPDSPKGEEFGAFASAAAAVGQEGEEEFDGTPGGLDSFDDFAEVRREALPSPGLSRGSGGFNFGKGMGGF</sequence>
<protein>
    <submittedName>
        <fullName evidence="2">Uncharacterized protein</fullName>
    </submittedName>
</protein>
<keyword evidence="3" id="KW-1185">Reference proteome</keyword>
<feature type="compositionally biased region" description="Low complexity" evidence="1">
    <location>
        <begin position="395"/>
        <end position="407"/>
    </location>
</feature>
<dbReference type="AlphaFoldDB" id="A0A8H7CSL8"/>
<feature type="compositionally biased region" description="Low complexity" evidence="1">
    <location>
        <begin position="355"/>
        <end position="375"/>
    </location>
</feature>
<accession>A0A8H7CSL8</accession>
<dbReference type="EMBL" id="JACAZI010000011">
    <property type="protein sequence ID" value="KAF7348834.1"/>
    <property type="molecule type" value="Genomic_DNA"/>
</dbReference>
<organism evidence="2 3">
    <name type="scientific">Mycena venus</name>
    <dbReference type="NCBI Taxonomy" id="2733690"/>
    <lineage>
        <taxon>Eukaryota</taxon>
        <taxon>Fungi</taxon>
        <taxon>Dikarya</taxon>
        <taxon>Basidiomycota</taxon>
        <taxon>Agaricomycotina</taxon>
        <taxon>Agaricomycetes</taxon>
        <taxon>Agaricomycetidae</taxon>
        <taxon>Agaricales</taxon>
        <taxon>Marasmiineae</taxon>
        <taxon>Mycenaceae</taxon>
        <taxon>Mycena</taxon>
    </lineage>
</organism>
<evidence type="ECO:0000256" key="1">
    <source>
        <dbReference type="SAM" id="MobiDB-lite"/>
    </source>
</evidence>
<feature type="compositionally biased region" description="Low complexity" evidence="1">
    <location>
        <begin position="117"/>
        <end position="130"/>
    </location>
</feature>
<proteinExistence type="predicted"/>
<feature type="compositionally biased region" description="Basic residues" evidence="1">
    <location>
        <begin position="338"/>
        <end position="354"/>
    </location>
</feature>
<dbReference type="Proteomes" id="UP000620124">
    <property type="component" value="Unassembled WGS sequence"/>
</dbReference>
<feature type="compositionally biased region" description="Polar residues" evidence="1">
    <location>
        <begin position="24"/>
        <end position="33"/>
    </location>
</feature>